<dbReference type="Proteomes" id="UP000030758">
    <property type="component" value="Unassembled WGS sequence"/>
</dbReference>
<reference evidence="2 3" key="1">
    <citation type="journal article" date="2014" name="Nat. Genet.">
        <title>Genome and transcriptome of the porcine whipworm Trichuris suis.</title>
        <authorList>
            <person name="Jex A.R."/>
            <person name="Nejsum P."/>
            <person name="Schwarz E.M."/>
            <person name="Hu L."/>
            <person name="Young N.D."/>
            <person name="Hall R.S."/>
            <person name="Korhonen P.K."/>
            <person name="Liao S."/>
            <person name="Thamsborg S."/>
            <person name="Xia J."/>
            <person name="Xu P."/>
            <person name="Wang S."/>
            <person name="Scheerlinck J.P."/>
            <person name="Hofmann A."/>
            <person name="Sternberg P.W."/>
            <person name="Wang J."/>
            <person name="Gasser R.B."/>
        </authorList>
    </citation>
    <scope>NUCLEOTIDE SEQUENCE [LARGE SCALE GENOMIC DNA]</scope>
    <source>
        <strain evidence="2">DCEP-RM93F</strain>
        <strain evidence="1">DCEP-RM93M</strain>
    </source>
</reference>
<dbReference type="EMBL" id="KL367475">
    <property type="protein sequence ID" value="KFD73003.1"/>
    <property type="molecule type" value="Genomic_DNA"/>
</dbReference>
<dbReference type="Proteomes" id="UP000030764">
    <property type="component" value="Unassembled WGS sequence"/>
</dbReference>
<sequence length="66" mass="7586">MCCRQEAVAKTTLLVSSNELCVYIIFQQLEAEEFVIIHILIQMAYLSSKNLGAKGNVRLWQERVQN</sequence>
<dbReference type="EMBL" id="KL363182">
    <property type="protein sequence ID" value="KFD58972.1"/>
    <property type="molecule type" value="Genomic_DNA"/>
</dbReference>
<dbReference type="AlphaFoldDB" id="A0A085NU57"/>
<proteinExistence type="predicted"/>
<gene>
    <name evidence="1" type="ORF">M513_00135</name>
    <name evidence="2" type="ORF">M514_00135</name>
</gene>
<protein>
    <submittedName>
        <fullName evidence="2">Uncharacterized protein</fullName>
    </submittedName>
</protein>
<keyword evidence="3" id="KW-1185">Reference proteome</keyword>
<evidence type="ECO:0000313" key="1">
    <source>
        <dbReference type="EMBL" id="KFD58972.1"/>
    </source>
</evidence>
<name>A0A085NU57_9BILA</name>
<organism evidence="2">
    <name type="scientific">Trichuris suis</name>
    <name type="common">pig whipworm</name>
    <dbReference type="NCBI Taxonomy" id="68888"/>
    <lineage>
        <taxon>Eukaryota</taxon>
        <taxon>Metazoa</taxon>
        <taxon>Ecdysozoa</taxon>
        <taxon>Nematoda</taxon>
        <taxon>Enoplea</taxon>
        <taxon>Dorylaimia</taxon>
        <taxon>Trichinellida</taxon>
        <taxon>Trichuridae</taxon>
        <taxon>Trichuris</taxon>
    </lineage>
</organism>
<accession>A0A085NU57</accession>
<evidence type="ECO:0000313" key="2">
    <source>
        <dbReference type="EMBL" id="KFD73003.1"/>
    </source>
</evidence>
<evidence type="ECO:0000313" key="3">
    <source>
        <dbReference type="Proteomes" id="UP000030764"/>
    </source>
</evidence>